<name>A0A8D9ARF7_9HEMI</name>
<accession>A0A8D9ARF7</accession>
<dbReference type="AlphaFoldDB" id="A0A8D9ARF7"/>
<evidence type="ECO:0000313" key="2">
    <source>
        <dbReference type="EMBL" id="CAG6770011.1"/>
    </source>
</evidence>
<keyword evidence="1" id="KW-1133">Transmembrane helix</keyword>
<keyword evidence="1" id="KW-0812">Transmembrane</keyword>
<proteinExistence type="predicted"/>
<protein>
    <submittedName>
        <fullName evidence="2">Uncharacterized protein</fullName>
    </submittedName>
</protein>
<sequence>MLPLSFVFFLSLLFFFLSCFTSCFVLPSLYLFLVLDSFHQVSFLIFSILFTFAYLNEICFLLAKTISSYFLFVLQIPFSSLFILIKNILWRFIPFPIPISLFLSPPTLSHTLSSPLTL</sequence>
<evidence type="ECO:0000256" key="1">
    <source>
        <dbReference type="SAM" id="Phobius"/>
    </source>
</evidence>
<organism evidence="2">
    <name type="scientific">Cacopsylla melanoneura</name>
    <dbReference type="NCBI Taxonomy" id="428564"/>
    <lineage>
        <taxon>Eukaryota</taxon>
        <taxon>Metazoa</taxon>
        <taxon>Ecdysozoa</taxon>
        <taxon>Arthropoda</taxon>
        <taxon>Hexapoda</taxon>
        <taxon>Insecta</taxon>
        <taxon>Pterygota</taxon>
        <taxon>Neoptera</taxon>
        <taxon>Paraneoptera</taxon>
        <taxon>Hemiptera</taxon>
        <taxon>Sternorrhyncha</taxon>
        <taxon>Psylloidea</taxon>
        <taxon>Psyllidae</taxon>
        <taxon>Psyllinae</taxon>
        <taxon>Cacopsylla</taxon>
    </lineage>
</organism>
<feature type="transmembrane region" description="Helical" evidence="1">
    <location>
        <begin position="69"/>
        <end position="89"/>
    </location>
</feature>
<keyword evidence="1" id="KW-0472">Membrane</keyword>
<feature type="transmembrane region" description="Helical" evidence="1">
    <location>
        <begin position="41"/>
        <end position="63"/>
    </location>
</feature>
<feature type="transmembrane region" description="Helical" evidence="1">
    <location>
        <begin position="6"/>
        <end position="34"/>
    </location>
</feature>
<reference evidence="2" key="1">
    <citation type="submission" date="2021-05" db="EMBL/GenBank/DDBJ databases">
        <authorList>
            <person name="Alioto T."/>
            <person name="Alioto T."/>
            <person name="Gomez Garrido J."/>
        </authorList>
    </citation>
    <scope>NUCLEOTIDE SEQUENCE</scope>
</reference>
<dbReference type="EMBL" id="HBUF01580305">
    <property type="protein sequence ID" value="CAG6770011.1"/>
    <property type="molecule type" value="Transcribed_RNA"/>
</dbReference>